<protein>
    <submittedName>
        <fullName evidence="2">Uncharacterized protein</fullName>
    </submittedName>
</protein>
<dbReference type="AlphaFoldDB" id="A0AAQ3L1Q0"/>
<keyword evidence="3" id="KW-1185">Reference proteome</keyword>
<feature type="compositionally biased region" description="Gly residues" evidence="1">
    <location>
        <begin position="1"/>
        <end position="10"/>
    </location>
</feature>
<feature type="region of interest" description="Disordered" evidence="1">
    <location>
        <begin position="1"/>
        <end position="31"/>
    </location>
</feature>
<dbReference type="PANTHER" id="PTHR33356:SF5">
    <property type="entry name" value="TIP41-LIKE PROTEIN"/>
    <property type="match status" value="1"/>
</dbReference>
<dbReference type="EMBL" id="CP136897">
    <property type="protein sequence ID" value="WOL16556.1"/>
    <property type="molecule type" value="Genomic_DNA"/>
</dbReference>
<feature type="region of interest" description="Disordered" evidence="1">
    <location>
        <begin position="142"/>
        <end position="178"/>
    </location>
</feature>
<gene>
    <name evidence="2" type="ORF">Cni_G25343</name>
</gene>
<organism evidence="2 3">
    <name type="scientific">Canna indica</name>
    <name type="common">Indian-shot</name>
    <dbReference type="NCBI Taxonomy" id="4628"/>
    <lineage>
        <taxon>Eukaryota</taxon>
        <taxon>Viridiplantae</taxon>
        <taxon>Streptophyta</taxon>
        <taxon>Embryophyta</taxon>
        <taxon>Tracheophyta</taxon>
        <taxon>Spermatophyta</taxon>
        <taxon>Magnoliopsida</taxon>
        <taxon>Liliopsida</taxon>
        <taxon>Zingiberales</taxon>
        <taxon>Cannaceae</taxon>
        <taxon>Canna</taxon>
    </lineage>
</organism>
<sequence>MQSGSSGGSGSSSSIIVPSATRKTRPSTRLHHFPSRPLSYYFYPLPPRLRFSPSSRCTHAMAEHHEAPQPRLPSDFLCDFRPLAAGTQGGREVSNKAASFARARGLRFETAGEDETEEEDRLLAGLAQRIGRYFLFEDDDAAPSGRAKRMPRSPQSTLCSWSASNKGSPNGPSTPLSMEQRKYSERCDLLYEAADQVMRLRRLADPGRSQSLYDHGQRTITPARKPALAVHGAPKNVNAGYHGSVPVLPRQQLQAAQFYHPKLQPAAAWGRQSKARGYDGGYREGGYGHPLDLPPSAWPPPQHQQTPWPVAIFHNPPGARKESIGTGVFLPRVAKKNKHEPKKKTARSTELVPERAIQAFDLNLEEFAAQRRPPSDADVHIAGSSTALSHLKKSHHLRAQPTAVAAAAATAHEIGLPQEWTY</sequence>
<evidence type="ECO:0000313" key="3">
    <source>
        <dbReference type="Proteomes" id="UP001327560"/>
    </source>
</evidence>
<feature type="compositionally biased region" description="Basic residues" evidence="1">
    <location>
        <begin position="22"/>
        <end position="31"/>
    </location>
</feature>
<evidence type="ECO:0000256" key="1">
    <source>
        <dbReference type="SAM" id="MobiDB-lite"/>
    </source>
</evidence>
<evidence type="ECO:0000313" key="2">
    <source>
        <dbReference type="EMBL" id="WOL16556.1"/>
    </source>
</evidence>
<dbReference type="Proteomes" id="UP001327560">
    <property type="component" value="Chromosome 8"/>
</dbReference>
<name>A0AAQ3L1Q0_9LILI</name>
<dbReference type="PANTHER" id="PTHR33356">
    <property type="entry name" value="TIP41-LIKE PROTEIN"/>
    <property type="match status" value="1"/>
</dbReference>
<feature type="compositionally biased region" description="Polar residues" evidence="1">
    <location>
        <begin position="153"/>
        <end position="177"/>
    </location>
</feature>
<proteinExistence type="predicted"/>
<accession>A0AAQ3L1Q0</accession>
<reference evidence="2 3" key="1">
    <citation type="submission" date="2023-10" db="EMBL/GenBank/DDBJ databases">
        <title>Chromosome-scale genome assembly provides insights into flower coloration mechanisms of Canna indica.</title>
        <authorList>
            <person name="Li C."/>
        </authorList>
    </citation>
    <scope>NUCLEOTIDE SEQUENCE [LARGE SCALE GENOMIC DNA]</scope>
    <source>
        <tissue evidence="2">Flower</tissue>
    </source>
</reference>